<evidence type="ECO:0000256" key="1">
    <source>
        <dbReference type="ARBA" id="ARBA00004370"/>
    </source>
</evidence>
<evidence type="ECO:0000256" key="7">
    <source>
        <dbReference type="SAM" id="Phobius"/>
    </source>
</evidence>
<feature type="chain" id="PRO_5012121933" description="DOMON domain-containing protein" evidence="8">
    <location>
        <begin position="28"/>
        <end position="411"/>
    </location>
</feature>
<dbReference type="SMART" id="SM00665">
    <property type="entry name" value="B561"/>
    <property type="match status" value="1"/>
</dbReference>
<name>A0A1V6Q8B3_9EURO</name>
<evidence type="ECO:0000256" key="4">
    <source>
        <dbReference type="ARBA" id="ARBA00022982"/>
    </source>
</evidence>
<dbReference type="Pfam" id="PF03188">
    <property type="entry name" value="Cytochrom_B561"/>
    <property type="match status" value="1"/>
</dbReference>
<feature type="transmembrane region" description="Helical" evidence="7">
    <location>
        <begin position="260"/>
        <end position="280"/>
    </location>
</feature>
<dbReference type="STRING" id="416450.A0A1V6Q8B3"/>
<evidence type="ECO:0000313" key="10">
    <source>
        <dbReference type="EMBL" id="OQD85222.1"/>
    </source>
</evidence>
<comment type="subcellular location">
    <subcellularLocation>
        <location evidence="1">Membrane</location>
    </subcellularLocation>
</comment>
<keyword evidence="3 7" id="KW-0812">Transmembrane</keyword>
<feature type="transmembrane region" description="Helical" evidence="7">
    <location>
        <begin position="292"/>
        <end position="313"/>
    </location>
</feature>
<dbReference type="Pfam" id="PF16010">
    <property type="entry name" value="CDH-cyt"/>
    <property type="match status" value="1"/>
</dbReference>
<gene>
    <name evidence="10" type="ORF">PENANT_c010G11750</name>
</gene>
<dbReference type="PROSITE" id="PS50836">
    <property type="entry name" value="DOMON"/>
    <property type="match status" value="1"/>
</dbReference>
<evidence type="ECO:0000256" key="5">
    <source>
        <dbReference type="ARBA" id="ARBA00022989"/>
    </source>
</evidence>
<dbReference type="GO" id="GO:0016020">
    <property type="term" value="C:membrane"/>
    <property type="evidence" value="ECO:0007669"/>
    <property type="project" value="UniProtKB-SubCell"/>
</dbReference>
<dbReference type="Proteomes" id="UP000191672">
    <property type="component" value="Unassembled WGS sequence"/>
</dbReference>
<keyword evidence="11" id="KW-1185">Reference proteome</keyword>
<dbReference type="CDD" id="cd09630">
    <property type="entry name" value="CDH_like_cytochrome"/>
    <property type="match status" value="1"/>
</dbReference>
<dbReference type="SUPFAM" id="SSF49344">
    <property type="entry name" value="CBD9-like"/>
    <property type="match status" value="1"/>
</dbReference>
<dbReference type="SMART" id="SM00664">
    <property type="entry name" value="DoH"/>
    <property type="match status" value="1"/>
</dbReference>
<dbReference type="PANTHER" id="PTHR47797">
    <property type="entry name" value="DEHYDROGENASE, PUTATIVE (AFU_ORTHOLOGUE AFUA_8G05805)-RELATED"/>
    <property type="match status" value="1"/>
</dbReference>
<dbReference type="InterPro" id="IPR005018">
    <property type="entry name" value="DOMON_domain"/>
</dbReference>
<keyword evidence="8" id="KW-0732">Signal</keyword>
<keyword evidence="6 7" id="KW-0472">Membrane</keyword>
<evidence type="ECO:0000256" key="2">
    <source>
        <dbReference type="ARBA" id="ARBA00022448"/>
    </source>
</evidence>
<keyword evidence="5 7" id="KW-1133">Transmembrane helix</keyword>
<protein>
    <recommendedName>
        <fullName evidence="9">DOMON domain-containing protein</fullName>
    </recommendedName>
</protein>
<dbReference type="EMBL" id="MDYN01000010">
    <property type="protein sequence ID" value="OQD85222.1"/>
    <property type="molecule type" value="Genomic_DNA"/>
</dbReference>
<dbReference type="PANTHER" id="PTHR47797:SF1">
    <property type="entry name" value="CYTOCHROME B561 DOMAIN-CONTAINING PROTEIN-RELATED"/>
    <property type="match status" value="1"/>
</dbReference>
<feature type="domain" description="DOMON" evidence="9">
    <location>
        <begin position="43"/>
        <end position="161"/>
    </location>
</feature>
<keyword evidence="4" id="KW-0249">Electron transport</keyword>
<feature type="transmembrane region" description="Helical" evidence="7">
    <location>
        <begin position="360"/>
        <end position="381"/>
    </location>
</feature>
<organism evidence="10 11">
    <name type="scientific">Penicillium antarcticum</name>
    <dbReference type="NCBI Taxonomy" id="416450"/>
    <lineage>
        <taxon>Eukaryota</taxon>
        <taxon>Fungi</taxon>
        <taxon>Dikarya</taxon>
        <taxon>Ascomycota</taxon>
        <taxon>Pezizomycotina</taxon>
        <taxon>Eurotiomycetes</taxon>
        <taxon>Eurotiomycetidae</taxon>
        <taxon>Eurotiales</taxon>
        <taxon>Aspergillaceae</taxon>
        <taxon>Penicillium</taxon>
    </lineage>
</organism>
<comment type="caution">
    <text evidence="10">The sequence shown here is derived from an EMBL/GenBank/DDBJ whole genome shotgun (WGS) entry which is preliminary data.</text>
</comment>
<evidence type="ECO:0000256" key="8">
    <source>
        <dbReference type="SAM" id="SignalP"/>
    </source>
</evidence>
<feature type="transmembrane region" description="Helical" evidence="7">
    <location>
        <begin position="227"/>
        <end position="248"/>
    </location>
</feature>
<accession>A0A1V6Q8B3</accession>
<feature type="signal peptide" evidence="8">
    <location>
        <begin position="1"/>
        <end position="27"/>
    </location>
</feature>
<evidence type="ECO:0000313" key="11">
    <source>
        <dbReference type="Proteomes" id="UP000191672"/>
    </source>
</evidence>
<keyword evidence="2" id="KW-0813">Transport</keyword>
<proteinExistence type="predicted"/>
<feature type="transmembrane region" description="Helical" evidence="7">
    <location>
        <begin position="333"/>
        <end position="354"/>
    </location>
</feature>
<evidence type="ECO:0000259" key="9">
    <source>
        <dbReference type="PROSITE" id="PS50836"/>
    </source>
</evidence>
<dbReference type="InterPro" id="IPR006593">
    <property type="entry name" value="Cyt_b561/ferric_Rdtase_TM"/>
</dbReference>
<dbReference type="Gene3D" id="2.60.40.1210">
    <property type="entry name" value="Cellobiose dehydrogenase, cytochrome domain"/>
    <property type="match status" value="1"/>
</dbReference>
<dbReference type="InterPro" id="IPR015920">
    <property type="entry name" value="Cellobiose_DH-like_cyt"/>
</dbReference>
<sequence length="411" mass="44171">MLLPTGGVALWLLGLFFPFFAVGSVHSSSNAASIFNLPLQQNSNFTFALNIPDDSTDLYFHLSGPTAYSWVAVGTGSEMKNSLMIVLYSNAHGNNVTVSPRLASGEQEPVYSSSLAVDLLNGTGIYNNTMTVNARCSNCTSWATGSLDLQSTTQPWIFGLGPTGGTAAMLRSNSKIASIERHSEYGVFTMDMVHATGGSGGLPLSYTTSAGSAISGSVTNDSNWPSIIHAICLCGAIFLLMPTGVIFLRISPKSVRWHWINQSLSSAIAIIGTIIGFYLSTMFTKSQTYGSAHQILGILILLTTLAQWSMGFWHHLVYKRSQLPTKLGPIHRYLGYFIVFFAIINGGIGLTWSHASKSVIIGYSIAVAVIGSGLVFLFALARWNSNSGQKGSISSPYELGEFQSSRESDIR</sequence>
<dbReference type="CDD" id="cd08760">
    <property type="entry name" value="Cyt_b561_FRRS1_like"/>
    <property type="match status" value="1"/>
</dbReference>
<evidence type="ECO:0000256" key="6">
    <source>
        <dbReference type="ARBA" id="ARBA00023136"/>
    </source>
</evidence>
<reference evidence="11" key="1">
    <citation type="journal article" date="2017" name="Nat. Microbiol.">
        <title>Global analysis of biosynthetic gene clusters reveals vast potential of secondary metabolite production in Penicillium species.</title>
        <authorList>
            <person name="Nielsen J.C."/>
            <person name="Grijseels S."/>
            <person name="Prigent S."/>
            <person name="Ji B."/>
            <person name="Dainat J."/>
            <person name="Nielsen K.F."/>
            <person name="Frisvad J.C."/>
            <person name="Workman M."/>
            <person name="Nielsen J."/>
        </authorList>
    </citation>
    <scope>NUCLEOTIDE SEQUENCE [LARGE SCALE GENOMIC DNA]</scope>
    <source>
        <strain evidence="11">IBT 31811</strain>
    </source>
</reference>
<dbReference type="AlphaFoldDB" id="A0A1V6Q8B3"/>
<evidence type="ECO:0000256" key="3">
    <source>
        <dbReference type="ARBA" id="ARBA00022692"/>
    </source>
</evidence>